<reference evidence="5 6" key="1">
    <citation type="submission" date="2024-08" db="EMBL/GenBank/DDBJ databases">
        <title>Gnathostoma spinigerum genome.</title>
        <authorList>
            <person name="Gonzalez-Bertolin B."/>
            <person name="Monzon S."/>
            <person name="Zaballos A."/>
            <person name="Jimenez P."/>
            <person name="Dekumyoy P."/>
            <person name="Varona S."/>
            <person name="Cuesta I."/>
            <person name="Sumanam S."/>
            <person name="Adisakwattana P."/>
            <person name="Gasser R.B."/>
            <person name="Hernandez-Gonzalez A."/>
            <person name="Young N.D."/>
            <person name="Perteguer M.J."/>
        </authorList>
    </citation>
    <scope>NUCLEOTIDE SEQUENCE [LARGE SCALE GENOMIC DNA]</scope>
    <source>
        <strain evidence="5">AL3</strain>
        <tissue evidence="5">Liver</tissue>
    </source>
</reference>
<keyword evidence="6" id="KW-1185">Reference proteome</keyword>
<dbReference type="PANTHER" id="PTHR19980:SF0">
    <property type="entry name" value="CLEAVAGE STIMULATION FACTOR SUBUNIT 3"/>
    <property type="match status" value="1"/>
</dbReference>
<proteinExistence type="predicted"/>
<dbReference type="SUPFAM" id="SSF48452">
    <property type="entry name" value="TPR-like"/>
    <property type="match status" value="1"/>
</dbReference>
<dbReference type="InterPro" id="IPR011990">
    <property type="entry name" value="TPR-like_helical_dom_sf"/>
</dbReference>
<dbReference type="Pfam" id="PF05843">
    <property type="entry name" value="Suf"/>
    <property type="match status" value="1"/>
</dbReference>
<dbReference type="InterPro" id="IPR008847">
    <property type="entry name" value="Suf"/>
</dbReference>
<gene>
    <name evidence="5" type="ORF">AB6A40_009261</name>
</gene>
<dbReference type="GO" id="GO:0005634">
    <property type="term" value="C:nucleus"/>
    <property type="evidence" value="ECO:0007669"/>
    <property type="project" value="UniProtKB-SubCell"/>
</dbReference>
<evidence type="ECO:0000259" key="4">
    <source>
        <dbReference type="Pfam" id="PF05843"/>
    </source>
</evidence>
<dbReference type="Gene3D" id="1.25.40.10">
    <property type="entry name" value="Tetratricopeptide repeat domain"/>
    <property type="match status" value="1"/>
</dbReference>
<accession>A0ABD6F0G4</accession>
<evidence type="ECO:0000256" key="2">
    <source>
        <dbReference type="ARBA" id="ARBA00022737"/>
    </source>
</evidence>
<evidence type="ECO:0000256" key="3">
    <source>
        <dbReference type="ARBA" id="ARBA00023242"/>
    </source>
</evidence>
<protein>
    <recommendedName>
        <fullName evidence="4">Suppressor of forked domain-containing protein</fullName>
    </recommendedName>
</protein>
<dbReference type="AlphaFoldDB" id="A0ABD6F0G4"/>
<comment type="caution">
    <text evidence="5">The sequence shown here is derived from an EMBL/GenBank/DDBJ whole genome shotgun (WGS) entry which is preliminary data.</text>
</comment>
<sequence length="208" mass="23796">MDNGDDVVESMEDVHDEHYWRNLIEENPFDGYARHSLIGLLRKSASSICQQERVTSSDACLMPAEFWLDWIEDEINAGKDSKDIVDLFDRALVDYKRPEIYRRYIKWACEASTELGTAVLEKTCEAIGLRVDTAAEIWSLYIDFEKGKMNSSDTDESKKRAAVGKLYERFLKIPHLGMENSWDDYEDFIGMESSAQNEKSTPLVGGDS</sequence>
<evidence type="ECO:0000256" key="1">
    <source>
        <dbReference type="ARBA" id="ARBA00004123"/>
    </source>
</evidence>
<dbReference type="PANTHER" id="PTHR19980">
    <property type="entry name" value="RNA CLEAVAGE STIMULATION FACTOR"/>
    <property type="match status" value="1"/>
</dbReference>
<dbReference type="InterPro" id="IPR045243">
    <property type="entry name" value="Rna14-like"/>
</dbReference>
<organism evidence="5 6">
    <name type="scientific">Gnathostoma spinigerum</name>
    <dbReference type="NCBI Taxonomy" id="75299"/>
    <lineage>
        <taxon>Eukaryota</taxon>
        <taxon>Metazoa</taxon>
        <taxon>Ecdysozoa</taxon>
        <taxon>Nematoda</taxon>
        <taxon>Chromadorea</taxon>
        <taxon>Rhabditida</taxon>
        <taxon>Spirurina</taxon>
        <taxon>Gnathostomatomorpha</taxon>
        <taxon>Gnathostomatoidea</taxon>
        <taxon>Gnathostomatidae</taxon>
        <taxon>Gnathostoma</taxon>
    </lineage>
</organism>
<keyword evidence="2" id="KW-0677">Repeat</keyword>
<comment type="subcellular location">
    <subcellularLocation>
        <location evidence="1">Nucleus</location>
    </subcellularLocation>
</comment>
<dbReference type="EMBL" id="JBGFUD010009567">
    <property type="protein sequence ID" value="MFH4982552.1"/>
    <property type="molecule type" value="Genomic_DNA"/>
</dbReference>
<keyword evidence="3" id="KW-0539">Nucleus</keyword>
<name>A0ABD6F0G4_9BILA</name>
<evidence type="ECO:0000313" key="5">
    <source>
        <dbReference type="EMBL" id="MFH4982552.1"/>
    </source>
</evidence>
<feature type="domain" description="Suppressor of forked" evidence="4">
    <location>
        <begin position="22"/>
        <end position="188"/>
    </location>
</feature>
<evidence type="ECO:0000313" key="6">
    <source>
        <dbReference type="Proteomes" id="UP001608902"/>
    </source>
</evidence>
<dbReference type="Proteomes" id="UP001608902">
    <property type="component" value="Unassembled WGS sequence"/>
</dbReference>